<gene>
    <name evidence="1" type="ORF">HPB51_022472</name>
</gene>
<evidence type="ECO:0000313" key="2">
    <source>
        <dbReference type="Proteomes" id="UP000821866"/>
    </source>
</evidence>
<keyword evidence="2" id="KW-1185">Reference proteome</keyword>
<accession>A0A9J6DCB1</accession>
<organism evidence="1 2">
    <name type="scientific">Rhipicephalus microplus</name>
    <name type="common">Cattle tick</name>
    <name type="synonym">Boophilus microplus</name>
    <dbReference type="NCBI Taxonomy" id="6941"/>
    <lineage>
        <taxon>Eukaryota</taxon>
        <taxon>Metazoa</taxon>
        <taxon>Ecdysozoa</taxon>
        <taxon>Arthropoda</taxon>
        <taxon>Chelicerata</taxon>
        <taxon>Arachnida</taxon>
        <taxon>Acari</taxon>
        <taxon>Parasitiformes</taxon>
        <taxon>Ixodida</taxon>
        <taxon>Ixodoidea</taxon>
        <taxon>Ixodidae</taxon>
        <taxon>Rhipicephalinae</taxon>
        <taxon>Rhipicephalus</taxon>
        <taxon>Boophilus</taxon>
    </lineage>
</organism>
<proteinExistence type="predicted"/>
<dbReference type="EMBL" id="JABSTU010000010">
    <property type="protein sequence ID" value="KAH8019804.1"/>
    <property type="molecule type" value="Genomic_DNA"/>
</dbReference>
<dbReference type="Proteomes" id="UP000821866">
    <property type="component" value="Chromosome 8"/>
</dbReference>
<protein>
    <submittedName>
        <fullName evidence="1">Uncharacterized protein</fullName>
    </submittedName>
</protein>
<comment type="caution">
    <text evidence="1">The sequence shown here is derived from an EMBL/GenBank/DDBJ whole genome shotgun (WGS) entry which is preliminary data.</text>
</comment>
<reference evidence="1" key="1">
    <citation type="journal article" date="2020" name="Cell">
        <title>Large-Scale Comparative Analyses of Tick Genomes Elucidate Their Genetic Diversity and Vector Capacities.</title>
        <authorList>
            <consortium name="Tick Genome and Microbiome Consortium (TIGMIC)"/>
            <person name="Jia N."/>
            <person name="Wang J."/>
            <person name="Shi W."/>
            <person name="Du L."/>
            <person name="Sun Y."/>
            <person name="Zhan W."/>
            <person name="Jiang J.F."/>
            <person name="Wang Q."/>
            <person name="Zhang B."/>
            <person name="Ji P."/>
            <person name="Bell-Sakyi L."/>
            <person name="Cui X.M."/>
            <person name="Yuan T.T."/>
            <person name="Jiang B.G."/>
            <person name="Yang W.F."/>
            <person name="Lam T.T."/>
            <person name="Chang Q.C."/>
            <person name="Ding S.J."/>
            <person name="Wang X.J."/>
            <person name="Zhu J.G."/>
            <person name="Ruan X.D."/>
            <person name="Zhao L."/>
            <person name="Wei J.T."/>
            <person name="Ye R.Z."/>
            <person name="Que T.C."/>
            <person name="Du C.H."/>
            <person name="Zhou Y.H."/>
            <person name="Cheng J.X."/>
            <person name="Dai P.F."/>
            <person name="Guo W.B."/>
            <person name="Han X.H."/>
            <person name="Huang E.J."/>
            <person name="Li L.F."/>
            <person name="Wei W."/>
            <person name="Gao Y.C."/>
            <person name="Liu J.Z."/>
            <person name="Shao H.Z."/>
            <person name="Wang X."/>
            <person name="Wang C.C."/>
            <person name="Yang T.C."/>
            <person name="Huo Q.B."/>
            <person name="Li W."/>
            <person name="Chen H.Y."/>
            <person name="Chen S.E."/>
            <person name="Zhou L.G."/>
            <person name="Ni X.B."/>
            <person name="Tian J.H."/>
            <person name="Sheng Y."/>
            <person name="Liu T."/>
            <person name="Pan Y.S."/>
            <person name="Xia L.Y."/>
            <person name="Li J."/>
            <person name="Zhao F."/>
            <person name="Cao W.C."/>
        </authorList>
    </citation>
    <scope>NUCLEOTIDE SEQUENCE</scope>
    <source>
        <strain evidence="1">Rmic-2018</strain>
    </source>
</reference>
<evidence type="ECO:0000313" key="1">
    <source>
        <dbReference type="EMBL" id="KAH8019804.1"/>
    </source>
</evidence>
<dbReference type="AlphaFoldDB" id="A0A9J6DCB1"/>
<reference evidence="1" key="2">
    <citation type="submission" date="2021-09" db="EMBL/GenBank/DDBJ databases">
        <authorList>
            <person name="Jia N."/>
            <person name="Wang J."/>
            <person name="Shi W."/>
            <person name="Du L."/>
            <person name="Sun Y."/>
            <person name="Zhan W."/>
            <person name="Jiang J."/>
            <person name="Wang Q."/>
            <person name="Zhang B."/>
            <person name="Ji P."/>
            <person name="Sakyi L.B."/>
            <person name="Cui X."/>
            <person name="Yuan T."/>
            <person name="Jiang B."/>
            <person name="Yang W."/>
            <person name="Lam T.T.-Y."/>
            <person name="Chang Q."/>
            <person name="Ding S."/>
            <person name="Wang X."/>
            <person name="Zhu J."/>
            <person name="Ruan X."/>
            <person name="Zhao L."/>
            <person name="Wei J."/>
            <person name="Que T."/>
            <person name="Du C."/>
            <person name="Cheng J."/>
            <person name="Dai P."/>
            <person name="Han X."/>
            <person name="Huang E."/>
            <person name="Gao Y."/>
            <person name="Liu J."/>
            <person name="Shao H."/>
            <person name="Ye R."/>
            <person name="Li L."/>
            <person name="Wei W."/>
            <person name="Wang X."/>
            <person name="Wang C."/>
            <person name="Huo Q."/>
            <person name="Li W."/>
            <person name="Guo W."/>
            <person name="Chen H."/>
            <person name="Chen S."/>
            <person name="Zhou L."/>
            <person name="Zhou L."/>
            <person name="Ni X."/>
            <person name="Tian J."/>
            <person name="Zhou Y."/>
            <person name="Sheng Y."/>
            <person name="Liu T."/>
            <person name="Pan Y."/>
            <person name="Xia L."/>
            <person name="Li J."/>
            <person name="Zhao F."/>
            <person name="Cao W."/>
        </authorList>
    </citation>
    <scope>NUCLEOTIDE SEQUENCE</scope>
    <source>
        <strain evidence="1">Rmic-2018</strain>
        <tissue evidence="1">Larvae</tissue>
    </source>
</reference>
<name>A0A9J6DCB1_RHIMP</name>
<sequence>MRSKATLTVYRSCKNEIKKKRMYGNNGGSGLLFEARARALRTLVHRRRFDENTDDTSVMCRVCGQEKETIPYLVLRRTCLGPHQRKGTTLPEALGFVHKDDPGPPAGDGAAGTVNYAEVRTTKTRLLQWWRTTQR</sequence>
<dbReference type="VEuPathDB" id="VectorBase:LOC119160766"/>